<sequence>MQNISAKCLPVDGIKRTYPLAGLLRCAFCGRSMESQFSHNNVAYRCRHGHTSAQTTAMRQARNLYLREDVILGRIFAQLKTITSRDPRIVEEITKLQQNRNVPDLTRFLGTYGITVECRATCISLEPDQEKSITARALANGSRRGSGIPRQRTQQQKHKRGIVND</sequence>
<evidence type="ECO:0000313" key="4">
    <source>
        <dbReference type="Proteomes" id="UP001596392"/>
    </source>
</evidence>
<keyword evidence="4" id="KW-1185">Reference proteome</keyword>
<feature type="domain" description="Recombinase zinc beta ribbon" evidence="2">
    <location>
        <begin position="19"/>
        <end position="79"/>
    </location>
</feature>
<evidence type="ECO:0000313" key="3">
    <source>
        <dbReference type="EMBL" id="MFC7246937.1"/>
    </source>
</evidence>
<reference evidence="4" key="1">
    <citation type="journal article" date="2019" name="Int. J. Syst. Evol. Microbiol.">
        <title>The Global Catalogue of Microorganisms (GCM) 10K type strain sequencing project: providing services to taxonomists for standard genome sequencing and annotation.</title>
        <authorList>
            <consortium name="The Broad Institute Genomics Platform"/>
            <consortium name="The Broad Institute Genome Sequencing Center for Infectious Disease"/>
            <person name="Wu L."/>
            <person name="Ma J."/>
        </authorList>
    </citation>
    <scope>NUCLEOTIDE SEQUENCE [LARGE SCALE GENOMIC DNA]</scope>
    <source>
        <strain evidence="4">CGMCC 1.9106</strain>
    </source>
</reference>
<dbReference type="RefSeq" id="WP_376809715.1">
    <property type="nucleotide sequence ID" value="NZ_JBHTAC010000047.1"/>
</dbReference>
<dbReference type="Pfam" id="PF13408">
    <property type="entry name" value="Zn_ribbon_recom"/>
    <property type="match status" value="1"/>
</dbReference>
<dbReference type="Proteomes" id="UP001596392">
    <property type="component" value="Unassembled WGS sequence"/>
</dbReference>
<comment type="caution">
    <text evidence="3">The sequence shown here is derived from an EMBL/GenBank/DDBJ whole genome shotgun (WGS) entry which is preliminary data.</text>
</comment>
<evidence type="ECO:0000256" key="1">
    <source>
        <dbReference type="SAM" id="MobiDB-lite"/>
    </source>
</evidence>
<name>A0ABW2H7E9_9ACTN</name>
<evidence type="ECO:0000259" key="2">
    <source>
        <dbReference type="Pfam" id="PF13408"/>
    </source>
</evidence>
<proteinExistence type="predicted"/>
<feature type="region of interest" description="Disordered" evidence="1">
    <location>
        <begin position="139"/>
        <end position="165"/>
    </location>
</feature>
<organism evidence="3 4">
    <name type="scientific">Catellatospora aurea</name>
    <dbReference type="NCBI Taxonomy" id="1337874"/>
    <lineage>
        <taxon>Bacteria</taxon>
        <taxon>Bacillati</taxon>
        <taxon>Actinomycetota</taxon>
        <taxon>Actinomycetes</taxon>
        <taxon>Micromonosporales</taxon>
        <taxon>Micromonosporaceae</taxon>
        <taxon>Catellatospora</taxon>
    </lineage>
</organism>
<dbReference type="EMBL" id="JBHTAC010000047">
    <property type="protein sequence ID" value="MFC7246937.1"/>
    <property type="molecule type" value="Genomic_DNA"/>
</dbReference>
<protein>
    <submittedName>
        <fullName evidence="3">Zinc ribbon domain-containing protein</fullName>
    </submittedName>
</protein>
<accession>A0ABW2H7E9</accession>
<dbReference type="InterPro" id="IPR025827">
    <property type="entry name" value="Zn_ribbon_recom_dom"/>
</dbReference>
<gene>
    <name evidence="3" type="ORF">ACFQO7_31045</name>
</gene>
<feature type="compositionally biased region" description="Basic residues" evidence="1">
    <location>
        <begin position="155"/>
        <end position="165"/>
    </location>
</feature>